<name>A0AAV7IZE6_COTGL</name>
<comment type="caution">
    <text evidence="2">The sequence shown here is derived from an EMBL/GenBank/DDBJ whole genome shotgun (WGS) entry which is preliminary data.</text>
</comment>
<sequence length="417" mass="48054">MDKFCFLVSNNRKQGWVVETKNVFKIIEGNKFEPINLEESSDTIVYVRNVGVPLNNLLVVGSDDNPKLLKERHDDGVLRIRTVKFNDYSPSIQSKQTSTTVAAKQCPSKIPKNAAVNASAEYYRNLLPGTQPDPEKDSMDFNGENKNVFVSSILSYMKPHESDDELHNEELEDLSNDELHNEELEDLSDGTDAEDNGSFQNNRDGHKNDEVTPRRVLTESTNLQTSTSASRRPQQPRTRIKRPLQRPQKNLKLSKKTMRLEAMVDSLNKKVNKLIKKNQPIGQQRSQPNVSPLSYPNLTETVVVEGTQEFVVIDGLKIDADNMSDILMQKTMRRRANLVMREIWPPDVMKNMYLIRQDNVEVQTITTPEDRRKLKKICLYLQRRREIHYGEGSNDDINIHLKNWMSMAFRACRRKIK</sequence>
<feature type="compositionally biased region" description="Polar residues" evidence="1">
    <location>
        <begin position="218"/>
        <end position="237"/>
    </location>
</feature>
<protein>
    <submittedName>
        <fullName evidence="2">Uncharacterized protein</fullName>
    </submittedName>
</protein>
<evidence type="ECO:0000313" key="2">
    <source>
        <dbReference type="EMBL" id="KAH0563768.1"/>
    </source>
</evidence>
<keyword evidence="3" id="KW-1185">Reference proteome</keyword>
<dbReference type="Proteomes" id="UP000826195">
    <property type="component" value="Unassembled WGS sequence"/>
</dbReference>
<proteinExistence type="predicted"/>
<dbReference type="EMBL" id="JAHXZJ010000002">
    <property type="protein sequence ID" value="KAH0563768.1"/>
    <property type="molecule type" value="Genomic_DNA"/>
</dbReference>
<evidence type="ECO:0000313" key="3">
    <source>
        <dbReference type="Proteomes" id="UP000826195"/>
    </source>
</evidence>
<accession>A0AAV7IZE6</accession>
<reference evidence="2 3" key="1">
    <citation type="journal article" date="2021" name="J. Hered.">
        <title>A chromosome-level genome assembly of the parasitoid wasp, Cotesia glomerata (Hymenoptera: Braconidae).</title>
        <authorList>
            <person name="Pinto B.J."/>
            <person name="Weis J.J."/>
            <person name="Gamble T."/>
            <person name="Ode P.J."/>
            <person name="Paul R."/>
            <person name="Zaspel J.M."/>
        </authorList>
    </citation>
    <scope>NUCLEOTIDE SEQUENCE [LARGE SCALE GENOMIC DNA]</scope>
    <source>
        <strain evidence="2">CgM1</strain>
    </source>
</reference>
<feature type="compositionally biased region" description="Basic and acidic residues" evidence="1">
    <location>
        <begin position="203"/>
        <end position="217"/>
    </location>
</feature>
<dbReference type="AlphaFoldDB" id="A0AAV7IZE6"/>
<feature type="region of interest" description="Disordered" evidence="1">
    <location>
        <begin position="187"/>
        <end position="254"/>
    </location>
</feature>
<gene>
    <name evidence="2" type="ORF">KQX54_006147</name>
</gene>
<evidence type="ECO:0000256" key="1">
    <source>
        <dbReference type="SAM" id="MobiDB-lite"/>
    </source>
</evidence>
<organism evidence="2 3">
    <name type="scientific">Cotesia glomerata</name>
    <name type="common">Lepidopteran parasitic wasp</name>
    <name type="synonym">Apanteles glomeratus</name>
    <dbReference type="NCBI Taxonomy" id="32391"/>
    <lineage>
        <taxon>Eukaryota</taxon>
        <taxon>Metazoa</taxon>
        <taxon>Ecdysozoa</taxon>
        <taxon>Arthropoda</taxon>
        <taxon>Hexapoda</taxon>
        <taxon>Insecta</taxon>
        <taxon>Pterygota</taxon>
        <taxon>Neoptera</taxon>
        <taxon>Endopterygota</taxon>
        <taxon>Hymenoptera</taxon>
        <taxon>Apocrita</taxon>
        <taxon>Ichneumonoidea</taxon>
        <taxon>Braconidae</taxon>
        <taxon>Microgastrinae</taxon>
        <taxon>Cotesia</taxon>
    </lineage>
</organism>